<dbReference type="EMBL" id="JABTTQ020000012">
    <property type="protein sequence ID" value="KAK6144210.1"/>
    <property type="molecule type" value="Genomic_DNA"/>
</dbReference>
<sequence length="503" mass="58089">MEETKIVQHFEDKTIFITGASGFLAKIFLEKILRVQPNVKKIFLLIRETPKRSAEQRLQEEVVDIELFRVLREKWGEEDFNSILLPKIIPVSGDVSHENLGIVNSELREEMWREIDIIVNSAATTKFDERYNNIIFHRYDVAFGINVLGAIHVQDFARKCPKLEMLLHVSTAYVHGTRAGLIQEKPLHMGETLAGSEIPILDMDDEKKIIEERLKGIQTQKLTDKEISRVMKDLGVERAMLHGWPNTYVFTKAMGEMVLENFKEKVNVVIIRPTIITSTYKEPFPGWIEGLRTLDSIFVAYGKGKLKFFVGDPQSTLDMIPGDMVVNCMITAIATHSNDKHDLCVYHVGSSRQNPMKYETIKWLMHHYLTENPLLDSKGKPIRIGKPTTLNTMASFHNYIAIHYLPFLKVLKLINIMFCNNFEILYTNAKRKINHALRLAELYKPYLFSQAIFDDANTENLRMTIQGSNMNMDNILNFDPKSIQWDEYFVKTHFMGIAKFVLQ</sequence>
<dbReference type="CDD" id="cd09071">
    <property type="entry name" value="FAR_C"/>
    <property type="match status" value="1"/>
</dbReference>
<evidence type="ECO:0000256" key="1">
    <source>
        <dbReference type="ARBA" id="ARBA00005928"/>
    </source>
</evidence>
<dbReference type="PANTHER" id="PTHR11011:SF105">
    <property type="entry name" value="FATTY ACYL-COA REDUCTASE"/>
    <property type="match status" value="1"/>
</dbReference>
<proteinExistence type="inferred from homology"/>
<evidence type="ECO:0000313" key="7">
    <source>
        <dbReference type="EMBL" id="KAK6144210.1"/>
    </source>
</evidence>
<organism evidence="7 8">
    <name type="scientific">Rehmannia glutinosa</name>
    <name type="common">Chinese foxglove</name>
    <dbReference type="NCBI Taxonomy" id="99300"/>
    <lineage>
        <taxon>Eukaryota</taxon>
        <taxon>Viridiplantae</taxon>
        <taxon>Streptophyta</taxon>
        <taxon>Embryophyta</taxon>
        <taxon>Tracheophyta</taxon>
        <taxon>Spermatophyta</taxon>
        <taxon>Magnoliopsida</taxon>
        <taxon>eudicotyledons</taxon>
        <taxon>Gunneridae</taxon>
        <taxon>Pentapetalae</taxon>
        <taxon>asterids</taxon>
        <taxon>lamiids</taxon>
        <taxon>Lamiales</taxon>
        <taxon>Orobanchaceae</taxon>
        <taxon>Rehmannieae</taxon>
        <taxon>Rehmannia</taxon>
    </lineage>
</organism>
<accession>A0ABR0WDL0</accession>
<dbReference type="SUPFAM" id="SSF51735">
    <property type="entry name" value="NAD(P)-binding Rossmann-fold domains"/>
    <property type="match status" value="1"/>
</dbReference>
<dbReference type="EC" id="1.2.1.84" evidence="4"/>
<keyword evidence="2 4" id="KW-0444">Lipid biosynthesis</keyword>
<comment type="similarity">
    <text evidence="1 4">Belongs to the fatty acyl-CoA reductase family.</text>
</comment>
<comment type="catalytic activity">
    <reaction evidence="4">
        <text>a long-chain fatty acyl-CoA + 2 NADPH + 2 H(+) = a long-chain primary fatty alcohol + 2 NADP(+) + CoA</text>
        <dbReference type="Rhea" id="RHEA:52716"/>
        <dbReference type="ChEBI" id="CHEBI:15378"/>
        <dbReference type="ChEBI" id="CHEBI:57287"/>
        <dbReference type="ChEBI" id="CHEBI:57783"/>
        <dbReference type="ChEBI" id="CHEBI:58349"/>
        <dbReference type="ChEBI" id="CHEBI:77396"/>
        <dbReference type="ChEBI" id="CHEBI:83139"/>
        <dbReference type="EC" id="1.2.1.84"/>
    </reaction>
</comment>
<evidence type="ECO:0000256" key="2">
    <source>
        <dbReference type="ARBA" id="ARBA00022516"/>
    </source>
</evidence>
<dbReference type="InterPro" id="IPR033640">
    <property type="entry name" value="FAR_C"/>
</dbReference>
<name>A0ABR0WDL0_REHGL</name>
<evidence type="ECO:0000256" key="3">
    <source>
        <dbReference type="ARBA" id="ARBA00023098"/>
    </source>
</evidence>
<gene>
    <name evidence="7" type="ORF">DH2020_021030</name>
</gene>
<dbReference type="InterPro" id="IPR026055">
    <property type="entry name" value="FAR"/>
</dbReference>
<evidence type="ECO:0000259" key="5">
    <source>
        <dbReference type="Pfam" id="PF03015"/>
    </source>
</evidence>
<evidence type="ECO:0000256" key="4">
    <source>
        <dbReference type="RuleBase" id="RU363097"/>
    </source>
</evidence>
<keyword evidence="4" id="KW-0560">Oxidoreductase</keyword>
<feature type="domain" description="Fatty acyl-CoA reductase C-terminal" evidence="5">
    <location>
        <begin position="403"/>
        <end position="502"/>
    </location>
</feature>
<keyword evidence="4" id="KW-0521">NADP</keyword>
<dbReference type="Gene3D" id="3.40.50.720">
    <property type="entry name" value="NAD(P)-binding Rossmann-like Domain"/>
    <property type="match status" value="1"/>
</dbReference>
<dbReference type="Pfam" id="PF03015">
    <property type="entry name" value="Sterile"/>
    <property type="match status" value="1"/>
</dbReference>
<feature type="domain" description="Thioester reductase (TE)" evidence="6">
    <location>
        <begin position="17"/>
        <end position="329"/>
    </location>
</feature>
<dbReference type="PANTHER" id="PTHR11011">
    <property type="entry name" value="MALE STERILITY PROTEIN 2-RELATED"/>
    <property type="match status" value="1"/>
</dbReference>
<comment type="caution">
    <text evidence="7">The sequence shown here is derived from an EMBL/GenBank/DDBJ whole genome shotgun (WGS) entry which is preliminary data.</text>
</comment>
<evidence type="ECO:0000259" key="6">
    <source>
        <dbReference type="Pfam" id="PF07993"/>
    </source>
</evidence>
<dbReference type="Proteomes" id="UP001318860">
    <property type="component" value="Unassembled WGS sequence"/>
</dbReference>
<keyword evidence="3 4" id="KW-0443">Lipid metabolism</keyword>
<dbReference type="CDD" id="cd05236">
    <property type="entry name" value="FAR-N_SDR_e"/>
    <property type="match status" value="1"/>
</dbReference>
<dbReference type="InterPro" id="IPR036291">
    <property type="entry name" value="NAD(P)-bd_dom_sf"/>
</dbReference>
<dbReference type="InterPro" id="IPR013120">
    <property type="entry name" value="FAR_NAD-bd"/>
</dbReference>
<comment type="function">
    <text evidence="4">Catalyzes the reduction of fatty acyl-CoA to fatty alcohols.</text>
</comment>
<dbReference type="Pfam" id="PF07993">
    <property type="entry name" value="NAD_binding_4"/>
    <property type="match status" value="1"/>
</dbReference>
<evidence type="ECO:0000313" key="8">
    <source>
        <dbReference type="Proteomes" id="UP001318860"/>
    </source>
</evidence>
<protein>
    <recommendedName>
        <fullName evidence="4">Fatty acyl-CoA reductase</fullName>
        <ecNumber evidence="4">1.2.1.84</ecNumber>
    </recommendedName>
</protein>
<keyword evidence="8" id="KW-1185">Reference proteome</keyword>
<reference evidence="7 8" key="1">
    <citation type="journal article" date="2021" name="Comput. Struct. Biotechnol. J.">
        <title>De novo genome assembly of the potent medicinal plant Rehmannia glutinosa using nanopore technology.</title>
        <authorList>
            <person name="Ma L."/>
            <person name="Dong C."/>
            <person name="Song C."/>
            <person name="Wang X."/>
            <person name="Zheng X."/>
            <person name="Niu Y."/>
            <person name="Chen S."/>
            <person name="Feng W."/>
        </authorList>
    </citation>
    <scope>NUCLEOTIDE SEQUENCE [LARGE SCALE GENOMIC DNA]</scope>
    <source>
        <strain evidence="7">DH-2019</strain>
    </source>
</reference>